<dbReference type="RefSeq" id="XP_005848512.1">
    <property type="nucleotide sequence ID" value="XM_005848450.1"/>
</dbReference>
<dbReference type="STRING" id="554065.E1ZDG5"/>
<dbReference type="Gene3D" id="1.10.1070.11">
    <property type="entry name" value="Phosphatidylinositol 3-/4-kinase, catalytic domain"/>
    <property type="match status" value="1"/>
</dbReference>
<organism evidence="8">
    <name type="scientific">Chlorella variabilis</name>
    <name type="common">Green alga</name>
    <dbReference type="NCBI Taxonomy" id="554065"/>
    <lineage>
        <taxon>Eukaryota</taxon>
        <taxon>Viridiplantae</taxon>
        <taxon>Chlorophyta</taxon>
        <taxon>core chlorophytes</taxon>
        <taxon>Trebouxiophyceae</taxon>
        <taxon>Chlorellales</taxon>
        <taxon>Chlorellaceae</taxon>
        <taxon>Chlorella clade</taxon>
        <taxon>Chlorella</taxon>
    </lineage>
</organism>
<dbReference type="Pfam" id="PF02260">
    <property type="entry name" value="FATC"/>
    <property type="match status" value="1"/>
</dbReference>
<evidence type="ECO:0000256" key="2">
    <source>
        <dbReference type="ARBA" id="ARBA00022527"/>
    </source>
</evidence>
<dbReference type="InterPro" id="IPR011009">
    <property type="entry name" value="Kinase-like_dom_sf"/>
</dbReference>
<dbReference type="GO" id="GO:0005694">
    <property type="term" value="C:chromosome"/>
    <property type="evidence" value="ECO:0007669"/>
    <property type="project" value="TreeGrafter"/>
</dbReference>
<dbReference type="GO" id="GO:0004674">
    <property type="term" value="F:protein serine/threonine kinase activity"/>
    <property type="evidence" value="ECO:0007669"/>
    <property type="project" value="UniProtKB-KW"/>
</dbReference>
<comment type="subcellular location">
    <subcellularLocation>
        <location evidence="1">Nucleus</location>
    </subcellularLocation>
</comment>
<dbReference type="Proteomes" id="UP000008141">
    <property type="component" value="Unassembled WGS sequence"/>
</dbReference>
<dbReference type="Pfam" id="PF00454">
    <property type="entry name" value="PI3_PI4_kinase"/>
    <property type="match status" value="1"/>
</dbReference>
<dbReference type="InterPro" id="IPR036940">
    <property type="entry name" value="PI3/4_kinase_cat_sf"/>
</dbReference>
<feature type="domain" description="PI3K/PI4K catalytic" evidence="5">
    <location>
        <begin position="1"/>
        <end position="171"/>
    </location>
</feature>
<dbReference type="GO" id="GO:0006281">
    <property type="term" value="P:DNA repair"/>
    <property type="evidence" value="ECO:0007669"/>
    <property type="project" value="TreeGrafter"/>
</dbReference>
<dbReference type="SMART" id="SM01343">
    <property type="entry name" value="FATC"/>
    <property type="match status" value="1"/>
</dbReference>
<evidence type="ECO:0000259" key="6">
    <source>
        <dbReference type="PROSITE" id="PS51190"/>
    </source>
</evidence>
<evidence type="ECO:0000256" key="1">
    <source>
        <dbReference type="ARBA" id="ARBA00004123"/>
    </source>
</evidence>
<evidence type="ECO:0000313" key="7">
    <source>
        <dbReference type="EMBL" id="EFN56410.1"/>
    </source>
</evidence>
<dbReference type="KEGG" id="cvr:CHLNCDRAFT_22364"/>
<keyword evidence="2" id="KW-0808">Transferase</keyword>
<reference evidence="7 8" key="1">
    <citation type="journal article" date="2010" name="Plant Cell">
        <title>The Chlorella variabilis NC64A genome reveals adaptation to photosymbiosis, coevolution with viruses, and cryptic sex.</title>
        <authorList>
            <person name="Blanc G."/>
            <person name="Duncan G."/>
            <person name="Agarkova I."/>
            <person name="Borodovsky M."/>
            <person name="Gurnon J."/>
            <person name="Kuo A."/>
            <person name="Lindquist E."/>
            <person name="Lucas S."/>
            <person name="Pangilinan J."/>
            <person name="Polle J."/>
            <person name="Salamov A."/>
            <person name="Terry A."/>
            <person name="Yamada T."/>
            <person name="Dunigan D.D."/>
            <person name="Grigoriev I.V."/>
            <person name="Claverie J.M."/>
            <person name="Van Etten J.L."/>
        </authorList>
    </citation>
    <scope>NUCLEOTIDE SEQUENCE [LARGE SCALE GENOMIC DNA]</scope>
    <source>
        <strain evidence="7 8">NC64A</strain>
    </source>
</reference>
<dbReference type="PROSITE" id="PS50290">
    <property type="entry name" value="PI3_4_KINASE_3"/>
    <property type="match status" value="1"/>
</dbReference>
<sequence>WLLGRFTEPAAWLSARLAYTRTAGKAGAAALMVGHMVGLGDRHGENILVDCCSGDVVHVDFSCLFDKGLTLQKPEMVPFRLTQNVIDAFGVSGVEGVFRRVCEITLSVLRQHKGSILSVMDTFVHDPLVDWARNHQGGSRAAGDEGADNPYAKDALATIEGRLKGTLLGVSSRPCMPLSVEGQAHRLIEEAASKDNLGAMYIWW</sequence>
<evidence type="ECO:0000313" key="8">
    <source>
        <dbReference type="Proteomes" id="UP000008141"/>
    </source>
</evidence>
<accession>E1ZDG5</accession>
<dbReference type="PANTHER" id="PTHR11139">
    <property type="entry name" value="ATAXIA TELANGIECTASIA MUTATED ATM -RELATED"/>
    <property type="match status" value="1"/>
</dbReference>
<dbReference type="GO" id="GO:0005634">
    <property type="term" value="C:nucleus"/>
    <property type="evidence" value="ECO:0007669"/>
    <property type="project" value="UniProtKB-SubCell"/>
</dbReference>
<dbReference type="PROSITE" id="PS51190">
    <property type="entry name" value="FATC"/>
    <property type="match status" value="1"/>
</dbReference>
<keyword evidence="2" id="KW-0723">Serine/threonine-protein kinase</keyword>
<dbReference type="GeneID" id="17355729"/>
<dbReference type="InParanoid" id="E1ZDG5"/>
<feature type="non-terminal residue" evidence="7">
    <location>
        <position position="1"/>
    </location>
</feature>
<dbReference type="SMART" id="SM00146">
    <property type="entry name" value="PI3Kc"/>
    <property type="match status" value="1"/>
</dbReference>
<dbReference type="SUPFAM" id="SSF56112">
    <property type="entry name" value="Protein kinase-like (PK-like)"/>
    <property type="match status" value="1"/>
</dbReference>
<dbReference type="AlphaFoldDB" id="E1ZDG5"/>
<proteinExistence type="predicted"/>
<keyword evidence="4" id="KW-0539">Nucleus</keyword>
<dbReference type="OMA" id="NILVDCC"/>
<dbReference type="InterPro" id="IPR003152">
    <property type="entry name" value="FATC_dom"/>
</dbReference>
<keyword evidence="3" id="KW-0227">DNA damage</keyword>
<gene>
    <name evidence="7" type="ORF">CHLNCDRAFT_22364</name>
</gene>
<dbReference type="GO" id="GO:0000723">
    <property type="term" value="P:telomere maintenance"/>
    <property type="evidence" value="ECO:0007669"/>
    <property type="project" value="TreeGrafter"/>
</dbReference>
<protein>
    <submittedName>
        <fullName evidence="7">Uncharacterized protein</fullName>
    </submittedName>
</protein>
<dbReference type="PANTHER" id="PTHR11139:SF69">
    <property type="entry name" value="SERINE_THREONINE-PROTEIN KINASE ATR"/>
    <property type="match status" value="1"/>
</dbReference>
<evidence type="ECO:0000256" key="3">
    <source>
        <dbReference type="ARBA" id="ARBA00022763"/>
    </source>
</evidence>
<evidence type="ECO:0000256" key="4">
    <source>
        <dbReference type="ARBA" id="ARBA00023242"/>
    </source>
</evidence>
<dbReference type="InterPro" id="IPR000403">
    <property type="entry name" value="PI3/4_kinase_cat_dom"/>
</dbReference>
<feature type="domain" description="FATC" evidence="6">
    <location>
        <begin position="176"/>
        <end position="204"/>
    </location>
</feature>
<keyword evidence="2" id="KW-0418">Kinase</keyword>
<name>E1ZDG5_CHLVA</name>
<keyword evidence="8" id="KW-1185">Reference proteome</keyword>
<evidence type="ECO:0000259" key="5">
    <source>
        <dbReference type="PROSITE" id="PS50290"/>
    </source>
</evidence>
<dbReference type="GO" id="GO:0000077">
    <property type="term" value="P:DNA damage checkpoint signaling"/>
    <property type="evidence" value="ECO:0007669"/>
    <property type="project" value="TreeGrafter"/>
</dbReference>
<dbReference type="eggNOG" id="KOG0890">
    <property type="taxonomic scope" value="Eukaryota"/>
</dbReference>
<dbReference type="EMBL" id="GL433842">
    <property type="protein sequence ID" value="EFN56410.1"/>
    <property type="molecule type" value="Genomic_DNA"/>
</dbReference>
<dbReference type="OrthoDB" id="511951at2759"/>
<dbReference type="InterPro" id="IPR050517">
    <property type="entry name" value="DDR_Repair_Kinase"/>
</dbReference>